<dbReference type="EMBL" id="FWWU01000011">
    <property type="protein sequence ID" value="SMB97606.1"/>
    <property type="molecule type" value="Genomic_DNA"/>
</dbReference>
<name>A0A1W1VW97_9DEIO</name>
<keyword evidence="2" id="KW-1185">Reference proteome</keyword>
<dbReference type="RefSeq" id="WP_084051397.1">
    <property type="nucleotide sequence ID" value="NZ_FWWU01000011.1"/>
</dbReference>
<sequence length="144" mass="15732">MPQNDDLPPSLHHQQATVTITVYPGHLVRLTPDQLGVDFGLKDTWQVMHSGSLAVPGGPESLTPYGLPTQQDEGSLGNLSWITQILAGSQERFTLVQVEQGQVTAQAARVIARLWASPPDGSFLPEDEVRQAQLRAIIDDQNAW</sequence>
<proteinExistence type="predicted"/>
<evidence type="ECO:0000313" key="1">
    <source>
        <dbReference type="EMBL" id="SMB97606.1"/>
    </source>
</evidence>
<accession>A0A1W1VW97</accession>
<reference evidence="1 2" key="1">
    <citation type="submission" date="2017-04" db="EMBL/GenBank/DDBJ databases">
        <authorList>
            <person name="Afonso C.L."/>
            <person name="Miller P.J."/>
            <person name="Scott M.A."/>
            <person name="Spackman E."/>
            <person name="Goraichik I."/>
            <person name="Dimitrov K.M."/>
            <person name="Suarez D.L."/>
            <person name="Swayne D.E."/>
        </authorList>
    </citation>
    <scope>NUCLEOTIDE SEQUENCE [LARGE SCALE GENOMIC DNA]</scope>
    <source>
        <strain evidence="1 2">KR-140</strain>
    </source>
</reference>
<evidence type="ECO:0000313" key="2">
    <source>
        <dbReference type="Proteomes" id="UP000192582"/>
    </source>
</evidence>
<gene>
    <name evidence="1" type="ORF">SAMN00790413_06082</name>
</gene>
<dbReference type="AlphaFoldDB" id="A0A1W1VW97"/>
<organism evidence="1 2">
    <name type="scientific">Deinococcus hopiensis KR-140</name>
    <dbReference type="NCBI Taxonomy" id="695939"/>
    <lineage>
        <taxon>Bacteria</taxon>
        <taxon>Thermotogati</taxon>
        <taxon>Deinococcota</taxon>
        <taxon>Deinococci</taxon>
        <taxon>Deinococcales</taxon>
        <taxon>Deinococcaceae</taxon>
        <taxon>Deinococcus</taxon>
    </lineage>
</organism>
<dbReference type="Proteomes" id="UP000192582">
    <property type="component" value="Unassembled WGS sequence"/>
</dbReference>
<protein>
    <submittedName>
        <fullName evidence="1">Uncharacterized protein</fullName>
    </submittedName>
</protein>